<evidence type="ECO:0000313" key="1">
    <source>
        <dbReference type="EMBL" id="QWP89377.1"/>
    </source>
</evidence>
<dbReference type="EMBL" id="MW978788">
    <property type="protein sequence ID" value="QWP89377.1"/>
    <property type="molecule type" value="Genomic_DNA"/>
</dbReference>
<organism evidence="1">
    <name type="scientific">Escherichia coli</name>
    <dbReference type="NCBI Taxonomy" id="562"/>
    <lineage>
        <taxon>Bacteria</taxon>
        <taxon>Pseudomonadati</taxon>
        <taxon>Pseudomonadota</taxon>
        <taxon>Gammaproteobacteria</taxon>
        <taxon>Enterobacterales</taxon>
        <taxon>Enterobacteriaceae</taxon>
        <taxon>Escherichia</taxon>
    </lineage>
</organism>
<geneLocation type="plasmid" evidence="1">
    <name>pCTX-M-1.A</name>
</geneLocation>
<proteinExistence type="predicted"/>
<gene>
    <name evidence="1" type="ORF">IHCLGBEB_00180</name>
</gene>
<accession>A0A8F1IFG9</accession>
<protein>
    <submittedName>
        <fullName evidence="1">Uncharacterized protein</fullName>
    </submittedName>
</protein>
<keyword evidence="1" id="KW-0614">Plasmid</keyword>
<dbReference type="AlphaFoldDB" id="A0A8F1IFG9"/>
<sequence length="69" mass="7296">MLRLCGVFIPDVFLLWFQNGEVRGRAVALSAGILSGAALAAASEGLFVFVHSGLRDKDFPCGEATQGIK</sequence>
<name>A0A8F1IFG9_ECOLX</name>
<reference evidence="1" key="1">
    <citation type="journal article" date="2021" name="Antibiotics">
        <title>Does an Antibiotic Stewardship Applied in a Pig Farm Lead to Low ESBL Prevalence?</title>
        <authorList>
            <person name="Fournier C."/>
            <person name="Nordmann P."/>
            <person name="Pittet O."/>
            <person name="Poirel L."/>
        </authorList>
    </citation>
    <scope>NUCLEOTIDE SEQUENCE</scope>
    <source>
        <plasmid evidence="1">pCTX-M-1.A</plasmid>
    </source>
</reference>